<evidence type="ECO:0000313" key="3">
    <source>
        <dbReference type="EMBL" id="RLV81341.1"/>
    </source>
</evidence>
<dbReference type="Proteomes" id="UP000281594">
    <property type="component" value="Unassembled WGS sequence"/>
</dbReference>
<dbReference type="SUPFAM" id="SSF56281">
    <property type="entry name" value="Metallo-hydrolase/oxidoreductase"/>
    <property type="match status" value="1"/>
</dbReference>
<feature type="domain" description="Metallo-beta-lactamase" evidence="2">
    <location>
        <begin position="59"/>
        <end position="260"/>
    </location>
</feature>
<dbReference type="PANTHER" id="PTHR43546">
    <property type="entry name" value="UPF0173 METAL-DEPENDENT HYDROLASE MJ1163-RELATED"/>
    <property type="match status" value="1"/>
</dbReference>
<dbReference type="AlphaFoldDB" id="A0A3L8RNK8"/>
<dbReference type="InterPro" id="IPR001279">
    <property type="entry name" value="Metallo-B-lactamas"/>
</dbReference>
<protein>
    <submittedName>
        <fullName evidence="3">Zn-dependent hydrolase</fullName>
    </submittedName>
</protein>
<dbReference type="STRING" id="1343740.M271_20380"/>
<dbReference type="EMBL" id="QYCY01000001">
    <property type="protein sequence ID" value="RLV81341.1"/>
    <property type="molecule type" value="Genomic_DNA"/>
</dbReference>
<name>A0A3L8RNK8_STRRN</name>
<evidence type="ECO:0000313" key="4">
    <source>
        <dbReference type="Proteomes" id="UP000281594"/>
    </source>
</evidence>
<comment type="caution">
    <text evidence="3">The sequence shown here is derived from an EMBL/GenBank/DDBJ whole genome shotgun (WGS) entry which is preliminary data.</text>
</comment>
<keyword evidence="1 3" id="KW-0378">Hydrolase</keyword>
<dbReference type="Pfam" id="PF12706">
    <property type="entry name" value="Lactamase_B_2"/>
    <property type="match status" value="1"/>
</dbReference>
<reference evidence="3 4" key="1">
    <citation type="journal article" date="2018" name="J. Biol. Chem.">
        <title>Discovery of the actinoplanic acid pathway in Streptomyces rapamycinicus reveals a genetically conserved synergism with rapamycin.</title>
        <authorList>
            <person name="Mrak P."/>
            <person name="Krastel P."/>
            <person name="Pivk Lukancic P."/>
            <person name="Tao J."/>
            <person name="Pistorius D."/>
            <person name="Moore C.M."/>
        </authorList>
    </citation>
    <scope>NUCLEOTIDE SEQUENCE [LARGE SCALE GENOMIC DNA]</scope>
    <source>
        <strain evidence="3 4">NRRL 5491</strain>
    </source>
</reference>
<evidence type="ECO:0000259" key="2">
    <source>
        <dbReference type="Pfam" id="PF12706"/>
    </source>
</evidence>
<dbReference type="InterPro" id="IPR036866">
    <property type="entry name" value="RibonucZ/Hydroxyglut_hydro"/>
</dbReference>
<proteinExistence type="predicted"/>
<dbReference type="GO" id="GO:0016787">
    <property type="term" value="F:hydrolase activity"/>
    <property type="evidence" value="ECO:0007669"/>
    <property type="project" value="UniProtKB-KW"/>
</dbReference>
<dbReference type="Gene3D" id="3.60.15.10">
    <property type="entry name" value="Ribonuclease Z/Hydroxyacylglutathione hydrolase-like"/>
    <property type="match status" value="1"/>
</dbReference>
<dbReference type="PANTHER" id="PTHR43546:SF9">
    <property type="entry name" value="L-ASCORBATE-6-PHOSPHATE LACTONASE ULAG-RELATED"/>
    <property type="match status" value="1"/>
</dbReference>
<evidence type="ECO:0000256" key="1">
    <source>
        <dbReference type="ARBA" id="ARBA00022801"/>
    </source>
</evidence>
<dbReference type="InterPro" id="IPR050114">
    <property type="entry name" value="UPF0173_UPF0282_UlaG_hydrolase"/>
</dbReference>
<gene>
    <name evidence="3" type="ORF">D3C57_123190</name>
</gene>
<sequence>MTLMVWLARIREKCLQSPHGSIESIREVLFLVTALHTTGQFPVRALGGPTALFDYGGLRFLTDPTFDGPGDYGPPGRTLTKTAPATTAPAGLGPIDVVLLSHDEHPDNLDTSGRALLADVPLTLTTPGGGQRLGEKAKGLADWESIELHRPDGGTVTVTGVPAIHGPGAREEVEPVTGQVVGFILTGEGLPTVYVSGDNASLDAVERIAERFAPVDTAILFAGAPRFPMLFDGALIVLDSAQAAGATQILGARRVVPVHYDSWAHFTEGHDELEAAFTAAGLADRLDWGRRA</sequence>
<accession>A0A3L8RNK8</accession>
<organism evidence="3 4">
    <name type="scientific">Streptomyces rapamycinicus (strain ATCC 29253 / DSM 41530 / NRRL 5491 / AYB-994)</name>
    <name type="common">Streptomyces hygroscopicus (strain ATCC 29253)</name>
    <dbReference type="NCBI Taxonomy" id="1343740"/>
    <lineage>
        <taxon>Bacteria</taxon>
        <taxon>Bacillati</taxon>
        <taxon>Actinomycetota</taxon>
        <taxon>Actinomycetes</taxon>
        <taxon>Kitasatosporales</taxon>
        <taxon>Streptomycetaceae</taxon>
        <taxon>Streptomyces</taxon>
        <taxon>Streptomyces violaceusniger group</taxon>
    </lineage>
</organism>